<accession>A0A1I7S178</accession>
<dbReference type="AlphaFoldDB" id="A0A1I7S178"/>
<dbReference type="Proteomes" id="UP000659654">
    <property type="component" value="Unassembled WGS sequence"/>
</dbReference>
<dbReference type="InterPro" id="IPR011333">
    <property type="entry name" value="SKP1/BTB/POZ_sf"/>
</dbReference>
<organism evidence="4 6">
    <name type="scientific">Bursaphelenchus xylophilus</name>
    <name type="common">Pinewood nematode worm</name>
    <name type="synonym">Aphelenchoides xylophilus</name>
    <dbReference type="NCBI Taxonomy" id="6326"/>
    <lineage>
        <taxon>Eukaryota</taxon>
        <taxon>Metazoa</taxon>
        <taxon>Ecdysozoa</taxon>
        <taxon>Nematoda</taxon>
        <taxon>Chromadorea</taxon>
        <taxon>Rhabditida</taxon>
        <taxon>Tylenchina</taxon>
        <taxon>Tylenchomorpha</taxon>
        <taxon>Aphelenchoidea</taxon>
        <taxon>Aphelenchoididae</taxon>
        <taxon>Bursaphelenchus</taxon>
    </lineage>
</organism>
<dbReference type="SUPFAM" id="SSF54695">
    <property type="entry name" value="POZ domain"/>
    <property type="match status" value="1"/>
</dbReference>
<protein>
    <submittedName>
        <fullName evidence="2">(pine wood nematode) hypothetical protein</fullName>
    </submittedName>
    <submittedName>
        <fullName evidence="6">BTB domain-containing protein</fullName>
    </submittedName>
</protein>
<dbReference type="Proteomes" id="UP000095284">
    <property type="component" value="Unplaced"/>
</dbReference>
<feature type="domain" description="BTB" evidence="1">
    <location>
        <begin position="40"/>
        <end position="136"/>
    </location>
</feature>
<gene>
    <name evidence="2" type="ORF">BXYJ_LOCUS302</name>
</gene>
<dbReference type="SMART" id="SM00225">
    <property type="entry name" value="BTB"/>
    <property type="match status" value="1"/>
</dbReference>
<dbReference type="EMBL" id="CAJFCV020000001">
    <property type="protein sequence ID" value="CAG9080084.1"/>
    <property type="molecule type" value="Genomic_DNA"/>
</dbReference>
<dbReference type="SMR" id="A0A1I7S178"/>
<sequence>MPDCCATCKKELEEQINRLRDKVSQIPEVSTHLFGNPSFSDLRVKAGNTTFYVTKYLMGLKSKIFEETILEGSRDGADNVLRLHEDPAVVEAMLEYICLQKKVKGSELAAKVVQLANRYGIDDLKDQCELELLDNLTFEDAHANLQIAYQEGLSVLYWKCSELIYHNFTGLEKYSVESEIVEQPEPVPIGPIFTFTPDTVILTTIHGKVASDHRELTIVPSTLSTKFMDP</sequence>
<evidence type="ECO:0000313" key="4">
    <source>
        <dbReference type="Proteomes" id="UP000095284"/>
    </source>
</evidence>
<keyword evidence="5" id="KW-1185">Reference proteome</keyword>
<evidence type="ECO:0000259" key="1">
    <source>
        <dbReference type="SMART" id="SM00225"/>
    </source>
</evidence>
<dbReference type="PANTHER" id="PTHR24413">
    <property type="entry name" value="SPECKLE-TYPE POZ PROTEIN"/>
    <property type="match status" value="1"/>
</dbReference>
<proteinExistence type="predicted"/>
<dbReference type="WBParaSite" id="BXY_0675300.1">
    <property type="protein sequence ID" value="BXY_0675300.1"/>
    <property type="gene ID" value="BXY_0675300"/>
</dbReference>
<evidence type="ECO:0000313" key="5">
    <source>
        <dbReference type="Proteomes" id="UP000659654"/>
    </source>
</evidence>
<reference evidence="3" key="2">
    <citation type="submission" date="2020-08" db="EMBL/GenBank/DDBJ databases">
        <authorList>
            <person name="Kikuchi T."/>
        </authorList>
    </citation>
    <scope>NUCLEOTIDE SEQUENCE</scope>
    <source>
        <strain evidence="2">Ka4C1</strain>
    </source>
</reference>
<dbReference type="OrthoDB" id="6359816at2759"/>
<dbReference type="Proteomes" id="UP000582659">
    <property type="component" value="Unassembled WGS sequence"/>
</dbReference>
<dbReference type="InterPro" id="IPR000210">
    <property type="entry name" value="BTB/POZ_dom"/>
</dbReference>
<reference evidence="6" key="1">
    <citation type="submission" date="2016-11" db="UniProtKB">
        <authorList>
            <consortium name="WormBaseParasite"/>
        </authorList>
    </citation>
    <scope>IDENTIFICATION</scope>
</reference>
<evidence type="ECO:0000313" key="3">
    <source>
        <dbReference type="EMBL" id="CAG9080084.1"/>
    </source>
</evidence>
<evidence type="ECO:0000313" key="6">
    <source>
        <dbReference type="WBParaSite" id="BXY_0675300.1"/>
    </source>
</evidence>
<name>A0A1I7S178_BURXY</name>
<dbReference type="EMBL" id="CAJFDI010000001">
    <property type="protein sequence ID" value="CAD5208066.1"/>
    <property type="molecule type" value="Genomic_DNA"/>
</dbReference>
<dbReference type="Pfam" id="PF00651">
    <property type="entry name" value="BTB"/>
    <property type="match status" value="1"/>
</dbReference>
<evidence type="ECO:0000313" key="2">
    <source>
        <dbReference type="EMBL" id="CAD5208066.1"/>
    </source>
</evidence>
<dbReference type="Gene3D" id="3.30.710.10">
    <property type="entry name" value="Potassium Channel Kv1.1, Chain A"/>
    <property type="match status" value="1"/>
</dbReference>